<evidence type="ECO:0000313" key="1">
    <source>
        <dbReference type="EMBL" id="RLG70833.1"/>
    </source>
</evidence>
<reference evidence="1 2" key="1">
    <citation type="submission" date="2018-06" db="EMBL/GenBank/DDBJ databases">
        <title>Extensive metabolic versatility and redundancy in microbially diverse, dynamic hydrothermal sediments.</title>
        <authorList>
            <person name="Dombrowski N."/>
            <person name="Teske A."/>
            <person name="Baker B.J."/>
        </authorList>
    </citation>
    <scope>NUCLEOTIDE SEQUENCE [LARGE SCALE GENOMIC DNA]</scope>
    <source>
        <strain evidence="1">B51_G17</strain>
    </source>
</reference>
<dbReference type="AlphaFoldDB" id="A0A497JJ53"/>
<dbReference type="EMBL" id="QMWP01000029">
    <property type="protein sequence ID" value="RLG70833.1"/>
    <property type="molecule type" value="Genomic_DNA"/>
</dbReference>
<name>A0A497JJ53_9ARCH</name>
<organism evidence="1 2">
    <name type="scientific">Candidatus Iainarchaeum sp</name>
    <dbReference type="NCBI Taxonomy" id="3101447"/>
    <lineage>
        <taxon>Archaea</taxon>
        <taxon>Candidatus Iainarchaeota</taxon>
        <taxon>Candidatus Iainarchaeia</taxon>
        <taxon>Candidatus Iainarchaeales</taxon>
        <taxon>Candidatus Iainarchaeaceae</taxon>
        <taxon>Candidatus Iainarchaeum</taxon>
    </lineage>
</organism>
<dbReference type="Proteomes" id="UP000278031">
    <property type="component" value="Unassembled WGS sequence"/>
</dbReference>
<sequence length="109" mass="12462">MSLKIKIALLLFTVLLIIAIGYAAKFFWDLYQLAVKKAELAKKDPVCKGRTFIKVSNLRKEDPLYGKFGKEGLWKIKCCKEKEKDCYMIIADSNNNIIKKFRLSGVNIG</sequence>
<accession>A0A497JJ53</accession>
<evidence type="ECO:0000313" key="2">
    <source>
        <dbReference type="Proteomes" id="UP000278031"/>
    </source>
</evidence>
<comment type="caution">
    <text evidence="1">The sequence shown here is derived from an EMBL/GenBank/DDBJ whole genome shotgun (WGS) entry which is preliminary data.</text>
</comment>
<gene>
    <name evidence="1" type="ORF">DRO04_01075</name>
</gene>
<protein>
    <submittedName>
        <fullName evidence="1">Uncharacterized protein</fullName>
    </submittedName>
</protein>
<proteinExistence type="predicted"/>